<organism evidence="2 3">
    <name type="scientific">Pseudomonas asplenii</name>
    <dbReference type="NCBI Taxonomy" id="53407"/>
    <lineage>
        <taxon>Bacteria</taxon>
        <taxon>Pseudomonadati</taxon>
        <taxon>Pseudomonadota</taxon>
        <taxon>Gammaproteobacteria</taxon>
        <taxon>Pseudomonadales</taxon>
        <taxon>Pseudomonadaceae</taxon>
        <taxon>Pseudomonas</taxon>
    </lineage>
</organism>
<dbReference type="Proteomes" id="UP000199524">
    <property type="component" value="Chromosome I"/>
</dbReference>
<evidence type="ECO:0000259" key="1">
    <source>
        <dbReference type="Pfam" id="PF13847"/>
    </source>
</evidence>
<evidence type="ECO:0000313" key="3">
    <source>
        <dbReference type="Proteomes" id="UP000199524"/>
    </source>
</evidence>
<dbReference type="Pfam" id="PF13847">
    <property type="entry name" value="Methyltransf_31"/>
    <property type="match status" value="1"/>
</dbReference>
<dbReference type="InterPro" id="IPR025714">
    <property type="entry name" value="Methyltranfer_dom"/>
</dbReference>
<proteinExistence type="predicted"/>
<dbReference type="Gene3D" id="3.40.50.150">
    <property type="entry name" value="Vaccinia Virus protein VP39"/>
    <property type="match status" value="1"/>
</dbReference>
<dbReference type="SUPFAM" id="SSF53335">
    <property type="entry name" value="S-adenosyl-L-methionine-dependent methyltransferases"/>
    <property type="match status" value="1"/>
</dbReference>
<dbReference type="CDD" id="cd02440">
    <property type="entry name" value="AdoMet_MTases"/>
    <property type="match status" value="1"/>
</dbReference>
<reference evidence="3" key="1">
    <citation type="submission" date="2016-10" db="EMBL/GenBank/DDBJ databases">
        <authorList>
            <person name="Varghese N."/>
            <person name="Submissions S."/>
        </authorList>
    </citation>
    <scope>NUCLEOTIDE SEQUENCE [LARGE SCALE GENOMIC DNA]</scope>
    <source>
        <strain evidence="3">ATCC 23835</strain>
    </source>
</reference>
<protein>
    <submittedName>
        <fullName evidence="2">Methyltransferase domain-containing protein</fullName>
    </submittedName>
</protein>
<feature type="domain" description="Methyltransferase" evidence="1">
    <location>
        <begin position="39"/>
        <end position="149"/>
    </location>
</feature>
<dbReference type="RefSeq" id="WP_090209935.1">
    <property type="nucleotide sequence ID" value="NZ_LT629777.1"/>
</dbReference>
<accession>A0A1H1ZHK3</accession>
<sequence length="276" mass="30990">MNDKSYVLNVGRHDVERLGKSDRIYGPGSRDFLLRYAHIKEGMTILDVGCGTGNMSLWMAEKVGPSGQVIGIDASAEQIEVCKACAKSKGFKNTRFLHLDFSQIRSLGTLFDISYSRFVLIHLTKPLDAIKLMTSVTRPGGAVVCEEPITDLHECSPEHAAFDHANKLTITLGRTKGVDYNLGTRLPELFAAAQLDNLQFDHYQPYIHDENDRGIFFDSFAQITEKLLEHEFATPEQIHTIGEQLLQLKDDHAYSIKGFRNIQAIGRRPLAQEDVR</sequence>
<dbReference type="InterPro" id="IPR029063">
    <property type="entry name" value="SAM-dependent_MTases_sf"/>
</dbReference>
<keyword evidence="3" id="KW-1185">Reference proteome</keyword>
<keyword evidence="2" id="KW-0489">Methyltransferase</keyword>
<dbReference type="AlphaFoldDB" id="A0A1H1ZHK3"/>
<dbReference type="PANTHER" id="PTHR43861">
    <property type="entry name" value="TRANS-ACONITATE 2-METHYLTRANSFERASE-RELATED"/>
    <property type="match status" value="1"/>
</dbReference>
<gene>
    <name evidence="2" type="ORF">SAMN05216598_5057</name>
</gene>
<dbReference type="GO" id="GO:0008168">
    <property type="term" value="F:methyltransferase activity"/>
    <property type="evidence" value="ECO:0007669"/>
    <property type="project" value="UniProtKB-KW"/>
</dbReference>
<dbReference type="GO" id="GO:0032259">
    <property type="term" value="P:methylation"/>
    <property type="evidence" value="ECO:0007669"/>
    <property type="project" value="UniProtKB-KW"/>
</dbReference>
<dbReference type="EMBL" id="LT629777">
    <property type="protein sequence ID" value="SDT32676.1"/>
    <property type="molecule type" value="Genomic_DNA"/>
</dbReference>
<evidence type="ECO:0000313" key="2">
    <source>
        <dbReference type="EMBL" id="SDT32676.1"/>
    </source>
</evidence>
<keyword evidence="2" id="KW-0808">Transferase</keyword>
<name>A0A1H1ZHK3_9PSED</name>
<dbReference type="GeneID" id="300209916"/>